<dbReference type="Gene3D" id="1.20.5.170">
    <property type="match status" value="1"/>
</dbReference>
<dbReference type="GO" id="GO:0003700">
    <property type="term" value="F:DNA-binding transcription factor activity"/>
    <property type="evidence" value="ECO:0007669"/>
    <property type="project" value="InterPro"/>
</dbReference>
<dbReference type="CDD" id="cd14688">
    <property type="entry name" value="bZIP_YAP"/>
    <property type="match status" value="1"/>
</dbReference>
<feature type="compositionally biased region" description="Basic residues" evidence="1">
    <location>
        <begin position="328"/>
        <end position="338"/>
    </location>
</feature>
<dbReference type="InterPro" id="IPR046347">
    <property type="entry name" value="bZIP_sf"/>
</dbReference>
<dbReference type="PANTHER" id="PTHR37012">
    <property type="entry name" value="B-ZIP TRANSCRIPTION FACTOR (EUROFUNG)-RELATED"/>
    <property type="match status" value="1"/>
</dbReference>
<feature type="compositionally biased region" description="Polar residues" evidence="1">
    <location>
        <begin position="63"/>
        <end position="72"/>
    </location>
</feature>
<dbReference type="Proteomes" id="UP000700596">
    <property type="component" value="Unassembled WGS sequence"/>
</dbReference>
<proteinExistence type="predicted"/>
<evidence type="ECO:0000313" key="3">
    <source>
        <dbReference type="Proteomes" id="UP000700596"/>
    </source>
</evidence>
<feature type="compositionally biased region" description="Polar residues" evidence="1">
    <location>
        <begin position="291"/>
        <end position="303"/>
    </location>
</feature>
<feature type="compositionally biased region" description="Polar residues" evidence="1">
    <location>
        <begin position="150"/>
        <end position="159"/>
    </location>
</feature>
<evidence type="ECO:0000313" key="2">
    <source>
        <dbReference type="EMBL" id="KAH7138361.1"/>
    </source>
</evidence>
<accession>A0A9P9IZZ2</accession>
<feature type="compositionally biased region" description="Basic and acidic residues" evidence="1">
    <location>
        <begin position="75"/>
        <end position="87"/>
    </location>
</feature>
<keyword evidence="3" id="KW-1185">Reference proteome</keyword>
<dbReference type="SUPFAM" id="SSF57959">
    <property type="entry name" value="Leucine zipper domain"/>
    <property type="match status" value="1"/>
</dbReference>
<organism evidence="2 3">
    <name type="scientific">Dendryphion nanum</name>
    <dbReference type="NCBI Taxonomy" id="256645"/>
    <lineage>
        <taxon>Eukaryota</taxon>
        <taxon>Fungi</taxon>
        <taxon>Dikarya</taxon>
        <taxon>Ascomycota</taxon>
        <taxon>Pezizomycotina</taxon>
        <taxon>Dothideomycetes</taxon>
        <taxon>Pleosporomycetidae</taxon>
        <taxon>Pleosporales</taxon>
        <taxon>Torulaceae</taxon>
        <taxon>Dendryphion</taxon>
    </lineage>
</organism>
<reference evidence="2" key="1">
    <citation type="journal article" date="2021" name="Nat. Commun.">
        <title>Genetic determinants of endophytism in the Arabidopsis root mycobiome.</title>
        <authorList>
            <person name="Mesny F."/>
            <person name="Miyauchi S."/>
            <person name="Thiergart T."/>
            <person name="Pickel B."/>
            <person name="Atanasova L."/>
            <person name="Karlsson M."/>
            <person name="Huettel B."/>
            <person name="Barry K.W."/>
            <person name="Haridas S."/>
            <person name="Chen C."/>
            <person name="Bauer D."/>
            <person name="Andreopoulos W."/>
            <person name="Pangilinan J."/>
            <person name="LaButti K."/>
            <person name="Riley R."/>
            <person name="Lipzen A."/>
            <person name="Clum A."/>
            <person name="Drula E."/>
            <person name="Henrissat B."/>
            <person name="Kohler A."/>
            <person name="Grigoriev I.V."/>
            <person name="Martin F.M."/>
            <person name="Hacquard S."/>
        </authorList>
    </citation>
    <scope>NUCLEOTIDE SEQUENCE</scope>
    <source>
        <strain evidence="2">MPI-CAGE-CH-0243</strain>
    </source>
</reference>
<dbReference type="OrthoDB" id="3535998at2759"/>
<protein>
    <recommendedName>
        <fullName evidence="4">BZIP transcription factor</fullName>
    </recommendedName>
</protein>
<comment type="caution">
    <text evidence="2">The sequence shown here is derived from an EMBL/GenBank/DDBJ whole genome shotgun (WGS) entry which is preliminary data.</text>
</comment>
<sequence>MTSVLQYRDPISYRSHDHMSSNGYPPHHMASLKNSPPFDGHSSGSESKRPTTPGAKRRPSRAGTRSVSTLTAAQLERKRANDREAQRAIRARTKEHIESLEKQVRDLNSQLEANSSTKMMDLMRRNDELEQENAVLRNRLSHAVAALGVSDQNQGTAPSPSDRIQMLSQPRRSSTGTSRSVHSVPEMGTPVSQPGHWQPPHAYPPNVSSPHVENPPTMGEVTAQQDGVRWSPHPSHPHQQHHAVSLPVQDGTLHAVDSHAMSYPSPYGMDSNGRAMSYPLENAQLVTSQPMHMTGYGTPTSNPSPHPSEYQRHMSVPMNAQPPAPHTPHQHQHQHPHSHPPPPGPGHYQAYPNPGHHGYVPQVSHPGEMQMMAPAPHAQPQMMNDQPHMMYHIPQNMKVEH</sequence>
<evidence type="ECO:0008006" key="4">
    <source>
        <dbReference type="Google" id="ProtNLM"/>
    </source>
</evidence>
<dbReference type="EMBL" id="JAGMWT010000001">
    <property type="protein sequence ID" value="KAH7138361.1"/>
    <property type="molecule type" value="Genomic_DNA"/>
</dbReference>
<dbReference type="AlphaFoldDB" id="A0A9P9IZZ2"/>
<name>A0A9P9IZZ2_9PLEO</name>
<feature type="region of interest" description="Disordered" evidence="1">
    <location>
        <begin position="148"/>
        <end position="219"/>
    </location>
</feature>
<feature type="region of interest" description="Disordered" evidence="1">
    <location>
        <begin position="1"/>
        <end position="87"/>
    </location>
</feature>
<gene>
    <name evidence="2" type="ORF">B0J11DRAFT_475915</name>
</gene>
<evidence type="ECO:0000256" key="1">
    <source>
        <dbReference type="SAM" id="MobiDB-lite"/>
    </source>
</evidence>
<feature type="region of interest" description="Disordered" evidence="1">
    <location>
        <begin position="291"/>
        <end position="365"/>
    </location>
</feature>
<feature type="compositionally biased region" description="Polar residues" evidence="1">
    <location>
        <begin position="166"/>
        <end position="181"/>
    </location>
</feature>